<dbReference type="InterPro" id="IPR007568">
    <property type="entry name" value="RTA1"/>
</dbReference>
<evidence type="ECO:0000256" key="6">
    <source>
        <dbReference type="SAM" id="Phobius"/>
    </source>
</evidence>
<evidence type="ECO:0000256" key="2">
    <source>
        <dbReference type="ARBA" id="ARBA00022692"/>
    </source>
</evidence>
<keyword evidence="3 6" id="KW-1133">Transmembrane helix</keyword>
<evidence type="ECO:0008006" key="9">
    <source>
        <dbReference type="Google" id="ProtNLM"/>
    </source>
</evidence>
<feature type="transmembrane region" description="Helical" evidence="6">
    <location>
        <begin position="78"/>
        <end position="103"/>
    </location>
</feature>
<feature type="transmembrane region" description="Helical" evidence="6">
    <location>
        <begin position="153"/>
        <end position="176"/>
    </location>
</feature>
<dbReference type="PANTHER" id="PTHR31465:SF35">
    <property type="entry name" value="RTA1 DOMAIN PROTEIN-RELATED"/>
    <property type="match status" value="1"/>
</dbReference>
<feature type="transmembrane region" description="Helical" evidence="6">
    <location>
        <begin position="39"/>
        <end position="58"/>
    </location>
</feature>
<evidence type="ECO:0000256" key="1">
    <source>
        <dbReference type="ARBA" id="ARBA00004141"/>
    </source>
</evidence>
<keyword evidence="2 6" id="KW-0812">Transmembrane</keyword>
<keyword evidence="4 6" id="KW-0472">Membrane</keyword>
<evidence type="ECO:0000256" key="3">
    <source>
        <dbReference type="ARBA" id="ARBA00022989"/>
    </source>
</evidence>
<feature type="region of interest" description="Disordered" evidence="5">
    <location>
        <begin position="313"/>
        <end position="375"/>
    </location>
</feature>
<dbReference type="Proteomes" id="UP000287124">
    <property type="component" value="Unassembled WGS sequence"/>
</dbReference>
<dbReference type="GO" id="GO:0016020">
    <property type="term" value="C:membrane"/>
    <property type="evidence" value="ECO:0007669"/>
    <property type="project" value="UniProtKB-SubCell"/>
</dbReference>
<dbReference type="PANTHER" id="PTHR31465">
    <property type="entry name" value="PROTEIN RTA1-RELATED"/>
    <property type="match status" value="1"/>
</dbReference>
<dbReference type="AlphaFoldDB" id="A0A430MAB7"/>
<feature type="transmembrane region" description="Helical" evidence="6">
    <location>
        <begin position="12"/>
        <end position="32"/>
    </location>
</feature>
<comment type="subcellular location">
    <subcellularLocation>
        <location evidence="1">Membrane</location>
        <topology evidence="1">Multi-pass membrane protein</topology>
    </subcellularLocation>
</comment>
<sequence>MTEYKLYHYDPSFILAIIFIALFSVSTLGHLFQLFHSRTFFFIPFLIGCIFEAIGYAGRAISAKQTPDWAVLPYAMQSLLLLLGPTMLAASIYMALGRLIIFLEADGYSLVPIEYLTKTFVFGDVISFLAQSAGGGMLSQAKSAGDQKRGQSIIIVGLAVQLYFFAFFITVLHIFHRRINKNPTDKSLSITTPWKRFIFVLYAASGFIMIRSIFRIVEYITGTNGPLQSTEIYIYVFDASLIFITTALFNIFHPGRVILSWKEPDISNTYDDATSIPLRSARETLPNVTEPLQYAPIQNKNRYSVALSPVQFDGRSQTQSPPLRYHRQSQQSFSPTNRQSQAYRSLSQPVGSMSELNRMTGPYNNPYSGNLEPPR</sequence>
<dbReference type="Pfam" id="PF04479">
    <property type="entry name" value="RTA1"/>
    <property type="match status" value="1"/>
</dbReference>
<evidence type="ECO:0000256" key="4">
    <source>
        <dbReference type="ARBA" id="ARBA00023136"/>
    </source>
</evidence>
<organism evidence="7 8">
    <name type="scientific">Fusarium euwallaceae</name>
    <dbReference type="NCBI Taxonomy" id="1147111"/>
    <lineage>
        <taxon>Eukaryota</taxon>
        <taxon>Fungi</taxon>
        <taxon>Dikarya</taxon>
        <taxon>Ascomycota</taxon>
        <taxon>Pezizomycotina</taxon>
        <taxon>Sordariomycetes</taxon>
        <taxon>Hypocreomycetidae</taxon>
        <taxon>Hypocreales</taxon>
        <taxon>Nectriaceae</taxon>
        <taxon>Fusarium</taxon>
        <taxon>Fusarium solani species complex</taxon>
    </lineage>
</organism>
<feature type="compositionally biased region" description="Polar residues" evidence="5">
    <location>
        <begin position="328"/>
        <end position="368"/>
    </location>
</feature>
<accession>A0A430MAB7</accession>
<proteinExistence type="predicted"/>
<dbReference type="EMBL" id="MIKF01000003">
    <property type="protein sequence ID" value="RTE84930.1"/>
    <property type="molecule type" value="Genomic_DNA"/>
</dbReference>
<comment type="caution">
    <text evidence="7">The sequence shown here is derived from an EMBL/GenBank/DDBJ whole genome shotgun (WGS) entry which is preliminary data.</text>
</comment>
<feature type="transmembrane region" description="Helical" evidence="6">
    <location>
        <begin position="197"/>
        <end position="217"/>
    </location>
</feature>
<evidence type="ECO:0000313" key="8">
    <source>
        <dbReference type="Proteomes" id="UP000287124"/>
    </source>
</evidence>
<gene>
    <name evidence="7" type="ORF">BHE90_000511</name>
</gene>
<evidence type="ECO:0000256" key="5">
    <source>
        <dbReference type="SAM" id="MobiDB-lite"/>
    </source>
</evidence>
<protein>
    <recommendedName>
        <fullName evidence="9">Protein RTA1</fullName>
    </recommendedName>
</protein>
<keyword evidence="8" id="KW-1185">Reference proteome</keyword>
<feature type="transmembrane region" description="Helical" evidence="6">
    <location>
        <begin position="232"/>
        <end position="252"/>
    </location>
</feature>
<name>A0A430MAB7_9HYPO</name>
<evidence type="ECO:0000313" key="7">
    <source>
        <dbReference type="EMBL" id="RTE84930.1"/>
    </source>
</evidence>
<reference evidence="7 8" key="1">
    <citation type="submission" date="2017-06" db="EMBL/GenBank/DDBJ databases">
        <title>Comparative genomic analysis of Ambrosia Fusariam Clade fungi.</title>
        <authorList>
            <person name="Stajich J.E."/>
            <person name="Carrillo J."/>
            <person name="Kijimoto T."/>
            <person name="Eskalen A."/>
            <person name="O'Donnell K."/>
            <person name="Kasson M."/>
        </authorList>
    </citation>
    <scope>NUCLEOTIDE SEQUENCE [LARGE SCALE GENOMIC DNA]</scope>
    <source>
        <strain evidence="7 8">UCR1854</strain>
    </source>
</reference>